<dbReference type="EMBL" id="JAAXOX010000001">
    <property type="protein sequence ID" value="NKY21379.1"/>
    <property type="molecule type" value="Genomic_DNA"/>
</dbReference>
<proteinExistence type="predicted"/>
<evidence type="ECO:0000256" key="1">
    <source>
        <dbReference type="SAM" id="MobiDB-lite"/>
    </source>
</evidence>
<dbReference type="RefSeq" id="WP_168628478.1">
    <property type="nucleotide sequence ID" value="NZ_BONL01000030.1"/>
</dbReference>
<dbReference type="AlphaFoldDB" id="A0A7X6KSY4"/>
<gene>
    <name evidence="3" type="ORF">HGA03_01720</name>
</gene>
<keyword evidence="2" id="KW-0472">Membrane</keyword>
<feature type="compositionally biased region" description="Low complexity" evidence="1">
    <location>
        <begin position="105"/>
        <end position="114"/>
    </location>
</feature>
<feature type="region of interest" description="Disordered" evidence="1">
    <location>
        <begin position="1"/>
        <end position="34"/>
    </location>
</feature>
<feature type="region of interest" description="Disordered" evidence="1">
    <location>
        <begin position="67"/>
        <end position="114"/>
    </location>
</feature>
<organism evidence="3 4">
    <name type="scientific">Cellulomonas denverensis</name>
    <dbReference type="NCBI Taxonomy" id="264297"/>
    <lineage>
        <taxon>Bacteria</taxon>
        <taxon>Bacillati</taxon>
        <taxon>Actinomycetota</taxon>
        <taxon>Actinomycetes</taxon>
        <taxon>Micrococcales</taxon>
        <taxon>Cellulomonadaceae</taxon>
        <taxon>Cellulomonas</taxon>
    </lineage>
</organism>
<reference evidence="3 4" key="1">
    <citation type="submission" date="2020-04" db="EMBL/GenBank/DDBJ databases">
        <title>MicrobeNet Type strains.</title>
        <authorList>
            <person name="Nicholson A.C."/>
        </authorList>
    </citation>
    <scope>NUCLEOTIDE SEQUENCE [LARGE SCALE GENOMIC DNA]</scope>
    <source>
        <strain evidence="3 4">ATCC BAA-788</strain>
    </source>
</reference>
<comment type="caution">
    <text evidence="3">The sequence shown here is derived from an EMBL/GenBank/DDBJ whole genome shotgun (WGS) entry which is preliminary data.</text>
</comment>
<dbReference type="Proteomes" id="UP000581206">
    <property type="component" value="Unassembled WGS sequence"/>
</dbReference>
<name>A0A7X6KSY4_9CELL</name>
<feature type="compositionally biased region" description="Pro residues" evidence="1">
    <location>
        <begin position="80"/>
        <end position="95"/>
    </location>
</feature>
<evidence type="ECO:0000313" key="4">
    <source>
        <dbReference type="Proteomes" id="UP000581206"/>
    </source>
</evidence>
<accession>A0A7X6KSY4</accession>
<sequence length="174" mass="18141">MTTPPDTPALEPGRHDDPPLPSTRPDPAVEDPLDRTVWAADETVPAEPTTVDALDLTALAHDPADHTVIASPATPGDHLPIPPAAAPDGAPPPAPVVSHRGPSAPVYRPRPVPETVVPPARAADSRATRVQAARMPSVVRRSRRAARIALACWAVCVLASLAGAVIWVRVLLTG</sequence>
<evidence type="ECO:0000313" key="3">
    <source>
        <dbReference type="EMBL" id="NKY21379.1"/>
    </source>
</evidence>
<keyword evidence="4" id="KW-1185">Reference proteome</keyword>
<feature type="transmembrane region" description="Helical" evidence="2">
    <location>
        <begin position="150"/>
        <end position="172"/>
    </location>
</feature>
<evidence type="ECO:0000256" key="2">
    <source>
        <dbReference type="SAM" id="Phobius"/>
    </source>
</evidence>
<keyword evidence="2" id="KW-1133">Transmembrane helix</keyword>
<keyword evidence="2" id="KW-0812">Transmembrane</keyword>
<protein>
    <submittedName>
        <fullName evidence="3">Uncharacterized protein</fullName>
    </submittedName>
</protein>